<reference evidence="1" key="1">
    <citation type="submission" date="2021-01" db="EMBL/GenBank/DDBJ databases">
        <title>Whole genome shotgun sequence of Planosporangium mesophilum NBRC 109066.</title>
        <authorList>
            <person name="Komaki H."/>
            <person name="Tamura T."/>
        </authorList>
    </citation>
    <scope>NUCLEOTIDE SEQUENCE</scope>
    <source>
        <strain evidence="1">NBRC 109066</strain>
    </source>
</reference>
<dbReference type="GO" id="GO:0006281">
    <property type="term" value="P:DNA repair"/>
    <property type="evidence" value="ECO:0007669"/>
    <property type="project" value="TreeGrafter"/>
</dbReference>
<dbReference type="InterPro" id="IPR041492">
    <property type="entry name" value="HAD_2"/>
</dbReference>
<gene>
    <name evidence="1" type="ORF">Pme01_50930</name>
</gene>
<dbReference type="AlphaFoldDB" id="A0A8J3THB3"/>
<evidence type="ECO:0000313" key="2">
    <source>
        <dbReference type="Proteomes" id="UP000599074"/>
    </source>
</evidence>
<dbReference type="RefSeq" id="WP_168113906.1">
    <property type="nucleotide sequence ID" value="NZ_BOON01000052.1"/>
</dbReference>
<dbReference type="EMBL" id="BOON01000052">
    <property type="protein sequence ID" value="GII25496.1"/>
    <property type="molecule type" value="Genomic_DNA"/>
</dbReference>
<dbReference type="GO" id="GO:0005829">
    <property type="term" value="C:cytosol"/>
    <property type="evidence" value="ECO:0007669"/>
    <property type="project" value="TreeGrafter"/>
</dbReference>
<dbReference type="PANTHER" id="PTHR43434">
    <property type="entry name" value="PHOSPHOGLYCOLATE PHOSPHATASE"/>
    <property type="match status" value="1"/>
</dbReference>
<keyword evidence="1" id="KW-0378">Hydrolase</keyword>
<evidence type="ECO:0000313" key="1">
    <source>
        <dbReference type="EMBL" id="GII25496.1"/>
    </source>
</evidence>
<dbReference type="InterPro" id="IPR050155">
    <property type="entry name" value="HAD-like_hydrolase_sf"/>
</dbReference>
<dbReference type="InterPro" id="IPR006439">
    <property type="entry name" value="HAD-SF_hydro_IA"/>
</dbReference>
<dbReference type="NCBIfam" id="TIGR01509">
    <property type="entry name" value="HAD-SF-IA-v3"/>
    <property type="match status" value="1"/>
</dbReference>
<dbReference type="Proteomes" id="UP000599074">
    <property type="component" value="Unassembled WGS sequence"/>
</dbReference>
<dbReference type="Pfam" id="PF13419">
    <property type="entry name" value="HAD_2"/>
    <property type="match status" value="1"/>
</dbReference>
<dbReference type="GO" id="GO:0008967">
    <property type="term" value="F:phosphoglycolate phosphatase activity"/>
    <property type="evidence" value="ECO:0007669"/>
    <property type="project" value="TreeGrafter"/>
</dbReference>
<comment type="caution">
    <text evidence="1">The sequence shown here is derived from an EMBL/GenBank/DDBJ whole genome shotgun (WGS) entry which is preliminary data.</text>
</comment>
<dbReference type="InterPro" id="IPR036412">
    <property type="entry name" value="HAD-like_sf"/>
</dbReference>
<accession>A0A8J3THB3</accession>
<protein>
    <submittedName>
        <fullName evidence="1">Hydrolase</fullName>
    </submittedName>
</protein>
<sequence>MTTPIDHPLADRRALLLDFDGPVCAVFADYPAATAAAQLHAVIRDRLGHVPPDIASLTGHPLGILRRTADLGDDELTRAVADACRDAELTAVASAAPTPGAVDVLHAAHDSGCAVAIVSNNHADAIEKYLSAHDLLGYVGGIAGRTDGMDPRLLKPHPLLVTAGLATVNAQPADAVFVGDSETDIEAGRAAGVTTIGYANKPGKRERLADADLVVDSLTPLVDAIRRLAARP</sequence>
<proteinExistence type="predicted"/>
<keyword evidence="2" id="KW-1185">Reference proteome</keyword>
<dbReference type="PANTHER" id="PTHR43434:SF1">
    <property type="entry name" value="PHOSPHOGLYCOLATE PHOSPHATASE"/>
    <property type="match status" value="1"/>
</dbReference>
<dbReference type="SUPFAM" id="SSF56784">
    <property type="entry name" value="HAD-like"/>
    <property type="match status" value="1"/>
</dbReference>
<name>A0A8J3THB3_9ACTN</name>
<dbReference type="InterPro" id="IPR023214">
    <property type="entry name" value="HAD_sf"/>
</dbReference>
<organism evidence="1 2">
    <name type="scientific">Planosporangium mesophilum</name>
    <dbReference type="NCBI Taxonomy" id="689768"/>
    <lineage>
        <taxon>Bacteria</taxon>
        <taxon>Bacillati</taxon>
        <taxon>Actinomycetota</taxon>
        <taxon>Actinomycetes</taxon>
        <taxon>Micromonosporales</taxon>
        <taxon>Micromonosporaceae</taxon>
        <taxon>Planosporangium</taxon>
    </lineage>
</organism>
<dbReference type="Gene3D" id="3.40.50.1000">
    <property type="entry name" value="HAD superfamily/HAD-like"/>
    <property type="match status" value="1"/>
</dbReference>